<dbReference type="InterPro" id="IPR052020">
    <property type="entry name" value="Cyclic_di-GMP/3'3'-cGAMP_PDE"/>
</dbReference>
<dbReference type="CDD" id="cd00077">
    <property type="entry name" value="HDc"/>
    <property type="match status" value="1"/>
</dbReference>
<dbReference type="GO" id="GO:0006355">
    <property type="term" value="P:regulation of DNA-templated transcription"/>
    <property type="evidence" value="ECO:0007669"/>
    <property type="project" value="InterPro"/>
</dbReference>
<dbReference type="InterPro" id="IPR016032">
    <property type="entry name" value="Sig_transdc_resp-reg_C-effctor"/>
</dbReference>
<dbReference type="Pfam" id="PF13487">
    <property type="entry name" value="HD_5"/>
    <property type="match status" value="1"/>
</dbReference>
<dbReference type="InterPro" id="IPR003607">
    <property type="entry name" value="HD/PDEase_dom"/>
</dbReference>
<protein>
    <submittedName>
        <fullName evidence="4">LuxR family transcriptional regulator</fullName>
    </submittedName>
</protein>
<proteinExistence type="predicted"/>
<organism evidence="4 5">
    <name type="scientific">Bordetella genomosp. 11</name>
    <dbReference type="NCBI Taxonomy" id="1416808"/>
    <lineage>
        <taxon>Bacteria</taxon>
        <taxon>Pseudomonadati</taxon>
        <taxon>Pseudomonadota</taxon>
        <taxon>Betaproteobacteria</taxon>
        <taxon>Burkholderiales</taxon>
        <taxon>Alcaligenaceae</taxon>
        <taxon>Bordetella</taxon>
    </lineage>
</organism>
<dbReference type="Proteomes" id="UP000215767">
    <property type="component" value="Unassembled WGS sequence"/>
</dbReference>
<accession>A0A261UMD7</accession>
<dbReference type="SMART" id="SM00421">
    <property type="entry name" value="HTH_LUXR"/>
    <property type="match status" value="1"/>
</dbReference>
<feature type="domain" description="HD-GYP" evidence="3">
    <location>
        <begin position="252"/>
        <end position="448"/>
    </location>
</feature>
<dbReference type="RefSeq" id="WP_094843925.1">
    <property type="nucleotide sequence ID" value="NZ_NEVS01000004.1"/>
</dbReference>
<dbReference type="OrthoDB" id="9763857at2"/>
<dbReference type="PROSITE" id="PS50043">
    <property type="entry name" value="HTH_LUXR_2"/>
    <property type="match status" value="1"/>
</dbReference>
<dbReference type="SUPFAM" id="SSF109604">
    <property type="entry name" value="HD-domain/PDEase-like"/>
    <property type="match status" value="1"/>
</dbReference>
<evidence type="ECO:0000259" key="3">
    <source>
        <dbReference type="PROSITE" id="PS51832"/>
    </source>
</evidence>
<evidence type="ECO:0000313" key="5">
    <source>
        <dbReference type="Proteomes" id="UP000215767"/>
    </source>
</evidence>
<dbReference type="InterPro" id="IPR037522">
    <property type="entry name" value="HD_GYP_dom"/>
</dbReference>
<evidence type="ECO:0000259" key="2">
    <source>
        <dbReference type="PROSITE" id="PS50043"/>
    </source>
</evidence>
<comment type="caution">
    <text evidence="4">The sequence shown here is derived from an EMBL/GenBank/DDBJ whole genome shotgun (WGS) entry which is preliminary data.</text>
</comment>
<dbReference type="GO" id="GO:0003677">
    <property type="term" value="F:DNA binding"/>
    <property type="evidence" value="ECO:0007669"/>
    <property type="project" value="InterPro"/>
</dbReference>
<dbReference type="InterPro" id="IPR000792">
    <property type="entry name" value="Tscrpt_reg_LuxR_C"/>
</dbReference>
<dbReference type="Pfam" id="PF00196">
    <property type="entry name" value="GerE"/>
    <property type="match status" value="1"/>
</dbReference>
<name>A0A261UMD7_9BORD</name>
<dbReference type="Gene3D" id="1.10.10.10">
    <property type="entry name" value="Winged helix-like DNA-binding domain superfamily/Winged helix DNA-binding domain"/>
    <property type="match status" value="1"/>
</dbReference>
<evidence type="ECO:0000256" key="1">
    <source>
        <dbReference type="SAM" id="MobiDB-lite"/>
    </source>
</evidence>
<sequence length="524" mass="54729">MDARSDHIPVFDGIRALAFIGDLSMGQPTDHSPRVAWLACRIARAAGWSADERHAVQEAALLRWSGCTANAGDVANVLGDDIASREAMLAMRPGWSAPLARHGGAVALRPLAEIHCEVAAQVAAMLRLSTAAQDILRNTFESWDGGGLPAGSAGAAVPRGLFAVTLAGDLDVLARVYGMDRAREMIRGRAGGAYPADLADIVLAQAGQWMRELDAWEGSRPPGPASAVDAPDGNPAAADADGDAADGLPPTPASLRPASLELVADIVDLKLPWMTGFSRGAATAAAVCAQRLGAGEEIVRAVYRAGLVHGIGRAAVPNAVWNTPGRLSAQAWEKVRLVPYWTARAGRQTGSLADAAELGSHAYERADGSGYFRSIGAPAIGLPAQILAAAVAWVALRSPRPWRVAMADEAATACLRDEADRGRFDRRVIEALVSIHAADGVDSPKASTVLAGIDAASRADSALLTHRERDVLRAISLGATNKEAARQLALSPSTVRTHVENAFRKLECSTRAAATLKATALGLL</sequence>
<feature type="compositionally biased region" description="Low complexity" evidence="1">
    <location>
        <begin position="227"/>
        <end position="239"/>
    </location>
</feature>
<evidence type="ECO:0000313" key="4">
    <source>
        <dbReference type="EMBL" id="OZI62552.1"/>
    </source>
</evidence>
<dbReference type="GO" id="GO:0008081">
    <property type="term" value="F:phosphoric diester hydrolase activity"/>
    <property type="evidence" value="ECO:0007669"/>
    <property type="project" value="UniProtKB-ARBA"/>
</dbReference>
<dbReference type="InterPro" id="IPR036388">
    <property type="entry name" value="WH-like_DNA-bd_sf"/>
</dbReference>
<dbReference type="PROSITE" id="PS51832">
    <property type="entry name" value="HD_GYP"/>
    <property type="match status" value="1"/>
</dbReference>
<keyword evidence="5" id="KW-1185">Reference proteome</keyword>
<reference evidence="5" key="1">
    <citation type="submission" date="2017-05" db="EMBL/GenBank/DDBJ databases">
        <title>Complete and WGS of Bordetella genogroups.</title>
        <authorList>
            <person name="Spilker T."/>
            <person name="Lipuma J."/>
        </authorList>
    </citation>
    <scope>NUCLEOTIDE SEQUENCE [LARGE SCALE GENOMIC DNA]</scope>
    <source>
        <strain evidence="5">AU8856</strain>
    </source>
</reference>
<feature type="domain" description="HTH luxR-type" evidence="2">
    <location>
        <begin position="457"/>
        <end position="522"/>
    </location>
</feature>
<feature type="region of interest" description="Disordered" evidence="1">
    <location>
        <begin position="215"/>
        <end position="251"/>
    </location>
</feature>
<dbReference type="Gene3D" id="1.10.3210.10">
    <property type="entry name" value="Hypothetical protein af1432"/>
    <property type="match status" value="2"/>
</dbReference>
<dbReference type="PANTHER" id="PTHR45228">
    <property type="entry name" value="CYCLIC DI-GMP PHOSPHODIESTERASE TM_0186-RELATED"/>
    <property type="match status" value="1"/>
</dbReference>
<dbReference type="PRINTS" id="PR00038">
    <property type="entry name" value="HTHLUXR"/>
</dbReference>
<dbReference type="EMBL" id="NEVS01000004">
    <property type="protein sequence ID" value="OZI62552.1"/>
    <property type="molecule type" value="Genomic_DNA"/>
</dbReference>
<dbReference type="AlphaFoldDB" id="A0A261UMD7"/>
<dbReference type="CDD" id="cd06170">
    <property type="entry name" value="LuxR_C_like"/>
    <property type="match status" value="1"/>
</dbReference>
<gene>
    <name evidence="4" type="ORF">CAL28_25695</name>
</gene>
<dbReference type="SUPFAM" id="SSF46894">
    <property type="entry name" value="C-terminal effector domain of the bipartite response regulators"/>
    <property type="match status" value="1"/>
</dbReference>